<evidence type="ECO:0000256" key="7">
    <source>
        <dbReference type="SAM" id="SignalP"/>
    </source>
</evidence>
<evidence type="ECO:0000313" key="9">
    <source>
        <dbReference type="EMBL" id="AOT72725.1"/>
    </source>
</evidence>
<accession>A0A1D8GPA8</accession>
<keyword evidence="3 6" id="KW-0133">Cell shape</keyword>
<dbReference type="Pfam" id="PF03734">
    <property type="entry name" value="YkuD"/>
    <property type="match status" value="1"/>
</dbReference>
<evidence type="ECO:0000259" key="8">
    <source>
        <dbReference type="PROSITE" id="PS52029"/>
    </source>
</evidence>
<dbReference type="AlphaFoldDB" id="A0A1D8GPA8"/>
<evidence type="ECO:0000256" key="3">
    <source>
        <dbReference type="ARBA" id="ARBA00022960"/>
    </source>
</evidence>
<dbReference type="CDD" id="cd16913">
    <property type="entry name" value="YkuD_like"/>
    <property type="match status" value="1"/>
</dbReference>
<keyword evidence="2" id="KW-0808">Transferase</keyword>
<feature type="domain" description="L,D-TPase catalytic" evidence="8">
    <location>
        <begin position="33"/>
        <end position="153"/>
    </location>
</feature>
<feature type="chain" id="PRO_5038792263" description="L,D-TPase catalytic domain-containing protein" evidence="7">
    <location>
        <begin position="20"/>
        <end position="469"/>
    </location>
</feature>
<dbReference type="SUPFAM" id="SSF141523">
    <property type="entry name" value="L,D-transpeptidase catalytic domain-like"/>
    <property type="match status" value="1"/>
</dbReference>
<dbReference type="EMBL" id="CP017269">
    <property type="protein sequence ID" value="AOT72725.1"/>
    <property type="molecule type" value="Genomic_DNA"/>
</dbReference>
<dbReference type="GO" id="GO:0016740">
    <property type="term" value="F:transferase activity"/>
    <property type="evidence" value="ECO:0007669"/>
    <property type="project" value="UniProtKB-KW"/>
</dbReference>
<dbReference type="PANTHER" id="PTHR30582">
    <property type="entry name" value="L,D-TRANSPEPTIDASE"/>
    <property type="match status" value="1"/>
</dbReference>
<dbReference type="GO" id="GO:0071972">
    <property type="term" value="F:peptidoglycan L,D-transpeptidase activity"/>
    <property type="evidence" value="ECO:0007669"/>
    <property type="project" value="TreeGrafter"/>
</dbReference>
<evidence type="ECO:0000313" key="10">
    <source>
        <dbReference type="Proteomes" id="UP000095743"/>
    </source>
</evidence>
<proteinExistence type="predicted"/>
<dbReference type="GO" id="GO:0008360">
    <property type="term" value="P:regulation of cell shape"/>
    <property type="evidence" value="ECO:0007669"/>
    <property type="project" value="UniProtKB-UniRule"/>
</dbReference>
<reference evidence="9 10" key="1">
    <citation type="submission" date="2016-09" db="EMBL/GenBank/DDBJ databases">
        <title>Genomic analysis reveals versatility of anaerobic energy metabolism of Geosporobacter ferrireducens IRF9 of phylum Firmicutes.</title>
        <authorList>
            <person name="Kim S.-J."/>
        </authorList>
    </citation>
    <scope>NUCLEOTIDE SEQUENCE [LARGE SCALE GENOMIC DNA]</scope>
    <source>
        <strain evidence="9 10">IRF9</strain>
    </source>
</reference>
<organism evidence="9 10">
    <name type="scientific">Geosporobacter ferrireducens</name>
    <dbReference type="NCBI Taxonomy" id="1424294"/>
    <lineage>
        <taxon>Bacteria</taxon>
        <taxon>Bacillati</taxon>
        <taxon>Bacillota</taxon>
        <taxon>Clostridia</taxon>
        <taxon>Peptostreptococcales</taxon>
        <taxon>Thermotaleaceae</taxon>
        <taxon>Geosporobacter</taxon>
    </lineage>
</organism>
<dbReference type="PROSITE" id="PS52029">
    <property type="entry name" value="LD_TPASE"/>
    <property type="match status" value="1"/>
</dbReference>
<dbReference type="InterPro" id="IPR005490">
    <property type="entry name" value="LD_TPept_cat_dom"/>
</dbReference>
<keyword evidence="10" id="KW-1185">Reference proteome</keyword>
<dbReference type="KEGG" id="gfe:Gferi_26105"/>
<feature type="signal peptide" evidence="7">
    <location>
        <begin position="1"/>
        <end position="19"/>
    </location>
</feature>
<sequence>MVKKCLSILFILAFITASTGLSFGFGQQSTADKRIVINIASRTLTLFNGDRVEKIYPVAVGKPSKSTQTPTGNYRILNKIINPYYSKLKIPGGSPSNPLGIRWLGFRANYGIHGNSDPKSIGTTASAGCVRMYNYDVKELFERVVVNTKVDVIYSLFHTYQGTGEKPTVLMVYPDVYKKEKDLKKAIVNKLIEEKMKDDIEETKIQEAVKFSKNRPVALSKQWVLLVNGHDMITDIITDNQLTYISEGALKEYFGIVAEKDADGKVKILGKDVEVKSAEEKNYISIEDIKTMVGGHLEKNNILKNLWYDVSFLKLNGVFLESNQSGVAAHNPVVPVKVLSEVLGHELGKMGKLQWINKIPYMDLVELQDFFQIEYNFYSYNKQIELLKNPVLYFGDKTLPAKYEEGRVLINLADLEMNNLVVKDQWIELNDLEMKYDILYDKYKLNIRLSPKPQEKVDVETDEAASIVQ</sequence>
<dbReference type="GO" id="GO:0018104">
    <property type="term" value="P:peptidoglycan-protein cross-linking"/>
    <property type="evidence" value="ECO:0007669"/>
    <property type="project" value="TreeGrafter"/>
</dbReference>
<evidence type="ECO:0000256" key="2">
    <source>
        <dbReference type="ARBA" id="ARBA00022679"/>
    </source>
</evidence>
<dbReference type="Proteomes" id="UP000095743">
    <property type="component" value="Chromosome"/>
</dbReference>
<dbReference type="STRING" id="1424294.Gferi_26105"/>
<dbReference type="GO" id="GO:0005576">
    <property type="term" value="C:extracellular region"/>
    <property type="evidence" value="ECO:0007669"/>
    <property type="project" value="TreeGrafter"/>
</dbReference>
<dbReference type="PANTHER" id="PTHR30582:SF4">
    <property type="entry name" value="L,D-TRANSPEPTIDASE YQJB-RELATED"/>
    <property type="match status" value="1"/>
</dbReference>
<dbReference type="GO" id="GO:0071555">
    <property type="term" value="P:cell wall organization"/>
    <property type="evidence" value="ECO:0007669"/>
    <property type="project" value="UniProtKB-UniRule"/>
</dbReference>
<name>A0A1D8GPA8_9FIRM</name>
<feature type="active site" description="Proton donor/acceptor" evidence="6">
    <location>
        <position position="113"/>
    </location>
</feature>
<protein>
    <recommendedName>
        <fullName evidence="8">L,D-TPase catalytic domain-containing protein</fullName>
    </recommendedName>
</protein>
<keyword evidence="4 6" id="KW-0573">Peptidoglycan synthesis</keyword>
<dbReference type="InterPro" id="IPR050979">
    <property type="entry name" value="LD-transpeptidase"/>
</dbReference>
<keyword evidence="7" id="KW-0732">Signal</keyword>
<evidence type="ECO:0000256" key="5">
    <source>
        <dbReference type="ARBA" id="ARBA00023316"/>
    </source>
</evidence>
<keyword evidence="5 6" id="KW-0961">Cell wall biogenesis/degradation</keyword>
<evidence type="ECO:0000256" key="4">
    <source>
        <dbReference type="ARBA" id="ARBA00022984"/>
    </source>
</evidence>
<dbReference type="InterPro" id="IPR038063">
    <property type="entry name" value="Transpep_catalytic_dom"/>
</dbReference>
<comment type="pathway">
    <text evidence="1 6">Cell wall biogenesis; peptidoglycan biosynthesis.</text>
</comment>
<feature type="active site" description="Nucleophile" evidence="6">
    <location>
        <position position="129"/>
    </location>
</feature>
<dbReference type="UniPathway" id="UPA00219"/>
<gene>
    <name evidence="9" type="ORF">Gferi_26105</name>
</gene>
<evidence type="ECO:0000256" key="1">
    <source>
        <dbReference type="ARBA" id="ARBA00004752"/>
    </source>
</evidence>
<evidence type="ECO:0000256" key="6">
    <source>
        <dbReference type="PROSITE-ProRule" id="PRU01373"/>
    </source>
</evidence>
<dbReference type="Gene3D" id="2.40.440.10">
    <property type="entry name" value="L,D-transpeptidase catalytic domain-like"/>
    <property type="match status" value="1"/>
</dbReference>
<dbReference type="RefSeq" id="WP_069981034.1">
    <property type="nucleotide sequence ID" value="NZ_CP017269.1"/>
</dbReference>